<sequence length="549" mass="60853">MLLIMLILTVAMVSCSRHVIAKPRCPNCGSTPVPYPLSTDPGCGDPLYRVSCKAGKLWLDALNESSYLIASTNPLTQRLIVRPPGFTNNTCMSADFRSQGIHLDSNLPFNITSSNTIINMNCSESVIQLYTARNCSSTSRCHDYIRENAIAKASCGITTTCCWFTTGGSANEFSVRIREDRCSAYQSFVNLDLASPVSKWPEPGLEVEWLLPREPVCETAVNCQYLRNSMCLQDPISAGKKRCYCRAGFRWDPINGVCLDRKCQKGGSCHRHKRKTPLIAGSALSAGAMLLGISFTVLVYKNNRRRRGELAKVCLSNVRERIINVSSNGLTCKEITKATNNFSRDNLLGSGGFGEVFKGILYDGTIIAIKRAKAGNTKGIDQIMNEVRILLQVKHRCLVKLLGCCVELEQPLLVFEYISNGTLFDHLHNIFPTKRAPLTWHRRLVIAHQTAEGIAYLHSSAAPPIYHRDIKSSNILLDDDLNAKVSDFGLSRLAVSDTSHISTCAQGTLGHLDPEYYLNFQLTDKSDVYSFRVVLLELLTSKKPLILTD</sequence>
<comment type="caution">
    <text evidence="1">The sequence shown here is derived from an EMBL/GenBank/DDBJ whole genome shotgun (WGS) entry which is preliminary data.</text>
</comment>
<dbReference type="Proteomes" id="UP000091857">
    <property type="component" value="Chromosome 8"/>
</dbReference>
<evidence type="ECO:0000313" key="2">
    <source>
        <dbReference type="Proteomes" id="UP000091857"/>
    </source>
</evidence>
<protein>
    <submittedName>
        <fullName evidence="1">Uncharacterized protein</fullName>
    </submittedName>
</protein>
<name>A0ACB7HEQ8_MANES</name>
<accession>A0ACB7HEQ8</accession>
<gene>
    <name evidence="1" type="ORF">MANES_08G079900v8</name>
</gene>
<keyword evidence="2" id="KW-1185">Reference proteome</keyword>
<dbReference type="EMBL" id="CM004394">
    <property type="protein sequence ID" value="KAG8649361.1"/>
    <property type="molecule type" value="Genomic_DNA"/>
</dbReference>
<reference evidence="2" key="1">
    <citation type="journal article" date="2016" name="Nat. Biotechnol.">
        <title>Sequencing wild and cultivated cassava and related species reveals extensive interspecific hybridization and genetic diversity.</title>
        <authorList>
            <person name="Bredeson J.V."/>
            <person name="Lyons J.B."/>
            <person name="Prochnik S.E."/>
            <person name="Wu G.A."/>
            <person name="Ha C.M."/>
            <person name="Edsinger-Gonzales E."/>
            <person name="Grimwood J."/>
            <person name="Schmutz J."/>
            <person name="Rabbi I.Y."/>
            <person name="Egesi C."/>
            <person name="Nauluvula P."/>
            <person name="Lebot V."/>
            <person name="Ndunguru J."/>
            <person name="Mkamilo G."/>
            <person name="Bart R.S."/>
            <person name="Setter T.L."/>
            <person name="Gleadow R.M."/>
            <person name="Kulakow P."/>
            <person name="Ferguson M.E."/>
            <person name="Rounsley S."/>
            <person name="Rokhsar D.S."/>
        </authorList>
    </citation>
    <scope>NUCLEOTIDE SEQUENCE [LARGE SCALE GENOMIC DNA]</scope>
    <source>
        <strain evidence="2">cv. AM560-2</strain>
    </source>
</reference>
<organism evidence="1 2">
    <name type="scientific">Manihot esculenta</name>
    <name type="common">Cassava</name>
    <name type="synonym">Jatropha manihot</name>
    <dbReference type="NCBI Taxonomy" id="3983"/>
    <lineage>
        <taxon>Eukaryota</taxon>
        <taxon>Viridiplantae</taxon>
        <taxon>Streptophyta</taxon>
        <taxon>Embryophyta</taxon>
        <taxon>Tracheophyta</taxon>
        <taxon>Spermatophyta</taxon>
        <taxon>Magnoliopsida</taxon>
        <taxon>eudicotyledons</taxon>
        <taxon>Gunneridae</taxon>
        <taxon>Pentapetalae</taxon>
        <taxon>rosids</taxon>
        <taxon>fabids</taxon>
        <taxon>Malpighiales</taxon>
        <taxon>Euphorbiaceae</taxon>
        <taxon>Crotonoideae</taxon>
        <taxon>Manihoteae</taxon>
        <taxon>Manihot</taxon>
    </lineage>
</organism>
<proteinExistence type="predicted"/>
<evidence type="ECO:0000313" key="1">
    <source>
        <dbReference type="EMBL" id="KAG8649361.1"/>
    </source>
</evidence>